<evidence type="ECO:0000259" key="6">
    <source>
        <dbReference type="Pfam" id="PF00496"/>
    </source>
</evidence>
<reference evidence="7" key="1">
    <citation type="submission" date="2024-07" db="EMBL/GenBank/DDBJ databases">
        <title>Halotolerant mesophilic bacterium Ornithinibacillus sp. 4-3, sp. nov., isolated from soil.</title>
        <authorList>
            <person name="Sidarenka A.V."/>
            <person name="Guliayeva D.E."/>
            <person name="Leanovich S.I."/>
            <person name="Hileuskaya K.S."/>
            <person name="Akhremchuk A.E."/>
            <person name="Sikolenko M.A."/>
            <person name="Valentovich L.N."/>
        </authorList>
    </citation>
    <scope>NUCLEOTIDE SEQUENCE</scope>
    <source>
        <strain evidence="7">4-3</strain>
    </source>
</reference>
<dbReference type="SUPFAM" id="SSF53850">
    <property type="entry name" value="Periplasmic binding protein-like II"/>
    <property type="match status" value="1"/>
</dbReference>
<organism evidence="7">
    <name type="scientific">Ornithinibacillus sp. 4-3</name>
    <dbReference type="NCBI Taxonomy" id="3231488"/>
    <lineage>
        <taxon>Bacteria</taxon>
        <taxon>Bacillati</taxon>
        <taxon>Bacillota</taxon>
        <taxon>Bacilli</taxon>
        <taxon>Bacillales</taxon>
        <taxon>Bacillaceae</taxon>
        <taxon>Ornithinibacillus</taxon>
    </lineage>
</organism>
<dbReference type="PANTHER" id="PTHR30290">
    <property type="entry name" value="PERIPLASMIC BINDING COMPONENT OF ABC TRANSPORTER"/>
    <property type="match status" value="1"/>
</dbReference>
<dbReference type="Gene3D" id="3.40.190.10">
    <property type="entry name" value="Periplasmic binding protein-like II"/>
    <property type="match status" value="1"/>
</dbReference>
<accession>A0AB39HMJ7</accession>
<dbReference type="PANTHER" id="PTHR30290:SF38">
    <property type="entry name" value="D,D-DIPEPTIDE-BINDING PERIPLASMIC PROTEIN DDPA-RELATED"/>
    <property type="match status" value="1"/>
</dbReference>
<evidence type="ECO:0000256" key="4">
    <source>
        <dbReference type="SAM" id="MobiDB-lite"/>
    </source>
</evidence>
<comment type="subcellular location">
    <subcellularLocation>
        <location evidence="1">Cell membrane</location>
        <topology evidence="1">Lipid-anchor</topology>
    </subcellularLocation>
</comment>
<dbReference type="InterPro" id="IPR030678">
    <property type="entry name" value="Peptide/Ni-bd"/>
</dbReference>
<dbReference type="InterPro" id="IPR000914">
    <property type="entry name" value="SBP_5_dom"/>
</dbReference>
<feature type="compositionally biased region" description="Acidic residues" evidence="4">
    <location>
        <begin position="26"/>
        <end position="38"/>
    </location>
</feature>
<sequence>MRRNHVLCLLMIMMVLMLAACQSNQDENEPEESADEGQNEGTSEEGQVLHIALNAQPPTIDPLISTATVSRDIALQIFEPLITINAGLQPAPMLAESYEISEDGKTITFQLREGVKFHNDQEMTAEDVVASMERWQNISSRAKAAFSQSTFKADGDYTVVLEMDKPNRTALAVLSSSTQFPAIMPKEVVEASGDEPVTDYIGTGPFKFNEWKQDQYIKLEKFADYVPRDEPSDGPAGKREALVDEIMFMIATDSSTRIAGVKSGEYDIATTIPFNNFDQIENDNQVSAYMEPSGFNIVVFNKKEGPFADQKIRQAVAATLDMEAILQASFNDEQFYRLNPGLMLEQQADWYTDAGKENYNQNDPEKGKALLEEAGYNGEEVTFITSREYEDFYNASVVIKEQLEAIGMKVNLEVFDWASVVEKQGDPSAYDAFITGFGINTDPTQFLFLNSKNEWAGWTQSDEIDQLIEDIRASGSDEEALEIYEQLQIEAWNYLPVLKLGDKNFLYAVNNNIEGFQDVIGMALWNVTKK</sequence>
<evidence type="ECO:0000256" key="2">
    <source>
        <dbReference type="ARBA" id="ARBA00005695"/>
    </source>
</evidence>
<name>A0AB39HMJ7_9BACI</name>
<dbReference type="CDD" id="cd08502">
    <property type="entry name" value="PBP2_NikA_DppA_OppA_like_16"/>
    <property type="match status" value="1"/>
</dbReference>
<evidence type="ECO:0000256" key="5">
    <source>
        <dbReference type="SAM" id="SignalP"/>
    </source>
</evidence>
<evidence type="ECO:0000313" key="7">
    <source>
        <dbReference type="EMBL" id="XDK31897.1"/>
    </source>
</evidence>
<proteinExistence type="inferred from homology"/>
<protein>
    <submittedName>
        <fullName evidence="7">ABC transporter substrate-binding protein</fullName>
    </submittedName>
</protein>
<dbReference type="GO" id="GO:1904680">
    <property type="term" value="F:peptide transmembrane transporter activity"/>
    <property type="evidence" value="ECO:0007669"/>
    <property type="project" value="TreeGrafter"/>
</dbReference>
<dbReference type="Gene3D" id="3.90.76.10">
    <property type="entry name" value="Dipeptide-binding Protein, Domain 1"/>
    <property type="match status" value="1"/>
</dbReference>
<dbReference type="InterPro" id="IPR039424">
    <property type="entry name" value="SBP_5"/>
</dbReference>
<dbReference type="GO" id="GO:0043190">
    <property type="term" value="C:ATP-binding cassette (ABC) transporter complex"/>
    <property type="evidence" value="ECO:0007669"/>
    <property type="project" value="InterPro"/>
</dbReference>
<feature type="domain" description="Solute-binding protein family 5" evidence="6">
    <location>
        <begin position="90"/>
        <end position="449"/>
    </location>
</feature>
<dbReference type="InterPro" id="IPR023765">
    <property type="entry name" value="SBP_5_CS"/>
</dbReference>
<evidence type="ECO:0000256" key="1">
    <source>
        <dbReference type="ARBA" id="ARBA00004193"/>
    </source>
</evidence>
<dbReference type="RefSeq" id="WP_368652621.1">
    <property type="nucleotide sequence ID" value="NZ_CP162599.1"/>
</dbReference>
<dbReference type="EMBL" id="CP162599">
    <property type="protein sequence ID" value="XDK31897.1"/>
    <property type="molecule type" value="Genomic_DNA"/>
</dbReference>
<dbReference type="GO" id="GO:0015833">
    <property type="term" value="P:peptide transport"/>
    <property type="evidence" value="ECO:0007669"/>
    <property type="project" value="TreeGrafter"/>
</dbReference>
<dbReference type="GO" id="GO:0042597">
    <property type="term" value="C:periplasmic space"/>
    <property type="evidence" value="ECO:0007669"/>
    <property type="project" value="UniProtKB-ARBA"/>
</dbReference>
<dbReference type="AlphaFoldDB" id="A0AB39HMJ7"/>
<gene>
    <name evidence="7" type="ORF">AB4Y30_12785</name>
</gene>
<dbReference type="PROSITE" id="PS01040">
    <property type="entry name" value="SBP_BACTERIAL_5"/>
    <property type="match status" value="1"/>
</dbReference>
<keyword evidence="3 5" id="KW-0732">Signal</keyword>
<feature type="chain" id="PRO_5044236427" evidence="5">
    <location>
        <begin position="20"/>
        <end position="530"/>
    </location>
</feature>
<feature type="region of interest" description="Disordered" evidence="4">
    <location>
        <begin position="24"/>
        <end position="45"/>
    </location>
</feature>
<feature type="signal peptide" evidence="5">
    <location>
        <begin position="1"/>
        <end position="19"/>
    </location>
</feature>
<evidence type="ECO:0000256" key="3">
    <source>
        <dbReference type="ARBA" id="ARBA00022729"/>
    </source>
</evidence>
<comment type="similarity">
    <text evidence="2">Belongs to the bacterial solute-binding protein 5 family.</text>
</comment>
<dbReference type="PROSITE" id="PS51257">
    <property type="entry name" value="PROKAR_LIPOPROTEIN"/>
    <property type="match status" value="1"/>
</dbReference>
<dbReference type="Pfam" id="PF00496">
    <property type="entry name" value="SBP_bac_5"/>
    <property type="match status" value="1"/>
</dbReference>
<dbReference type="Gene3D" id="3.10.105.10">
    <property type="entry name" value="Dipeptide-binding Protein, Domain 3"/>
    <property type="match status" value="1"/>
</dbReference>
<dbReference type="PIRSF" id="PIRSF002741">
    <property type="entry name" value="MppA"/>
    <property type="match status" value="1"/>
</dbReference>